<sequence>MKYRTVLERAFAHALHYLEHLDQTSVSATASLADLRTRLARPLAHEGMDAVHVIDELVADVDGGVVGTVGGRFFGWVVGGAVPAALAADWLTSTWDQPTALYASGPAEAVIEEVCGQWLKELLGLPPVASFALVTGCQMAHVTCLAAARHALLDRQGWDVERKGLAGAPHIRLVSSNQRHGSIERAVRLLGLGSDHVVDLPVNEEGQLEARELSRALQADRHRPTIVVLQAGDINIGAYDPFAELIPLAHASGAWVHIDGAFGLWAAASPMYRHVLTGVAQADSWATDGHKWLNVPYDCGYVFVVDSKAHRASMSHRASYLTHDTEARDQIDWTPEWSHRGRGVATYAAIRQLGKQGIADLIERTCQHAHSLVTRIGALPGAEVVWKPQINQGLVRFLSEKPEATNADHDRQTESVIARVVESGEAFFSGTTWRGKRCMRVSVCNWQTNSADVERAINAVQQALAR</sequence>
<dbReference type="AlphaFoldDB" id="A0A081C304"/>
<dbReference type="Pfam" id="PF00282">
    <property type="entry name" value="Pyridoxal_deC"/>
    <property type="match status" value="1"/>
</dbReference>
<dbReference type="PANTHER" id="PTHR11999:SF70">
    <property type="entry name" value="MIP05841P"/>
    <property type="match status" value="1"/>
</dbReference>
<comment type="cofactor">
    <cofactor evidence="1 6 7">
        <name>pyridoxal 5'-phosphate</name>
        <dbReference type="ChEBI" id="CHEBI:597326"/>
    </cofactor>
</comment>
<dbReference type="InterPro" id="IPR015421">
    <property type="entry name" value="PyrdxlP-dep_Trfase_major"/>
</dbReference>
<dbReference type="GO" id="GO:0030170">
    <property type="term" value="F:pyridoxal phosphate binding"/>
    <property type="evidence" value="ECO:0007669"/>
    <property type="project" value="InterPro"/>
</dbReference>
<evidence type="ECO:0000256" key="1">
    <source>
        <dbReference type="ARBA" id="ARBA00001933"/>
    </source>
</evidence>
<dbReference type="InterPro" id="IPR010977">
    <property type="entry name" value="Aromatic_deC"/>
</dbReference>
<dbReference type="InterPro" id="IPR015422">
    <property type="entry name" value="PyrdxlP-dep_Trfase_small"/>
</dbReference>
<evidence type="ECO:0000256" key="3">
    <source>
        <dbReference type="ARBA" id="ARBA00022793"/>
    </source>
</evidence>
<keyword evidence="3" id="KW-0210">Decarboxylase</keyword>
<evidence type="ECO:0000256" key="6">
    <source>
        <dbReference type="PIRSR" id="PIRSR602129-50"/>
    </source>
</evidence>
<dbReference type="Gene3D" id="3.90.1150.10">
    <property type="entry name" value="Aspartate Aminotransferase, domain 1"/>
    <property type="match status" value="1"/>
</dbReference>
<dbReference type="PANTHER" id="PTHR11999">
    <property type="entry name" value="GROUP II PYRIDOXAL-5-PHOSPHATE DECARBOXYLASE"/>
    <property type="match status" value="1"/>
</dbReference>
<evidence type="ECO:0000313" key="8">
    <source>
        <dbReference type="EMBL" id="GAK58959.1"/>
    </source>
</evidence>
<dbReference type="InterPro" id="IPR002129">
    <property type="entry name" value="PyrdxlP-dep_de-COase"/>
</dbReference>
<keyword evidence="9" id="KW-1185">Reference proteome</keyword>
<proteinExistence type="inferred from homology"/>
<protein>
    <submittedName>
        <fullName evidence="8">Glutamate decarboxylase and related PLP-dependent protein</fullName>
    </submittedName>
</protein>
<dbReference type="STRING" id="1499967.U27_05934"/>
<dbReference type="GO" id="GO:0016831">
    <property type="term" value="F:carboxy-lyase activity"/>
    <property type="evidence" value="ECO:0007669"/>
    <property type="project" value="UniProtKB-KW"/>
</dbReference>
<organism evidence="8">
    <name type="scientific">Vecturithrix granuli</name>
    <dbReference type="NCBI Taxonomy" id="1499967"/>
    <lineage>
        <taxon>Bacteria</taxon>
        <taxon>Candidatus Moduliflexota</taxon>
        <taxon>Candidatus Vecturitrichia</taxon>
        <taxon>Candidatus Vecturitrichales</taxon>
        <taxon>Candidatus Vecturitrichaceae</taxon>
        <taxon>Candidatus Vecturithrix</taxon>
    </lineage>
</organism>
<reference evidence="8" key="1">
    <citation type="journal article" date="2015" name="PeerJ">
        <title>First genomic representation of candidate bacterial phylum KSB3 points to enhanced environmental sensing as a trigger of wastewater bulking.</title>
        <authorList>
            <person name="Sekiguchi Y."/>
            <person name="Ohashi A."/>
            <person name="Parks D.H."/>
            <person name="Yamauchi T."/>
            <person name="Tyson G.W."/>
            <person name="Hugenholtz P."/>
        </authorList>
    </citation>
    <scope>NUCLEOTIDE SEQUENCE [LARGE SCALE GENOMIC DNA]</scope>
</reference>
<evidence type="ECO:0000256" key="7">
    <source>
        <dbReference type="RuleBase" id="RU000382"/>
    </source>
</evidence>
<keyword evidence="4 6" id="KW-0663">Pyridoxal phosphate</keyword>
<evidence type="ECO:0000256" key="2">
    <source>
        <dbReference type="ARBA" id="ARBA00009533"/>
    </source>
</evidence>
<dbReference type="HOGENOM" id="CLU_011856_0_4_0"/>
<dbReference type="EMBL" id="DF820469">
    <property type="protein sequence ID" value="GAK58959.1"/>
    <property type="molecule type" value="Genomic_DNA"/>
</dbReference>
<gene>
    <name evidence="8" type="ORF">U27_05934</name>
</gene>
<keyword evidence="5 7" id="KW-0456">Lyase</keyword>
<dbReference type="Proteomes" id="UP000030661">
    <property type="component" value="Unassembled WGS sequence"/>
</dbReference>
<dbReference type="GO" id="GO:0019752">
    <property type="term" value="P:carboxylic acid metabolic process"/>
    <property type="evidence" value="ECO:0007669"/>
    <property type="project" value="InterPro"/>
</dbReference>
<evidence type="ECO:0000256" key="4">
    <source>
        <dbReference type="ARBA" id="ARBA00022898"/>
    </source>
</evidence>
<comment type="similarity">
    <text evidence="2 7">Belongs to the group II decarboxylase family.</text>
</comment>
<dbReference type="eggNOG" id="COG0076">
    <property type="taxonomic scope" value="Bacteria"/>
</dbReference>
<dbReference type="InterPro" id="IPR015424">
    <property type="entry name" value="PyrdxlP-dep_Trfase"/>
</dbReference>
<evidence type="ECO:0000313" key="9">
    <source>
        <dbReference type="Proteomes" id="UP000030661"/>
    </source>
</evidence>
<feature type="modified residue" description="N6-(pyridoxal phosphate)lysine" evidence="6">
    <location>
        <position position="291"/>
    </location>
</feature>
<accession>A0A081C304</accession>
<dbReference type="SUPFAM" id="SSF53383">
    <property type="entry name" value="PLP-dependent transferases"/>
    <property type="match status" value="1"/>
</dbReference>
<name>A0A081C304_VECG1</name>
<evidence type="ECO:0000256" key="5">
    <source>
        <dbReference type="ARBA" id="ARBA00023239"/>
    </source>
</evidence>
<dbReference type="Gene3D" id="3.40.640.10">
    <property type="entry name" value="Type I PLP-dependent aspartate aminotransferase-like (Major domain)"/>
    <property type="match status" value="1"/>
</dbReference>